<proteinExistence type="predicted"/>
<keyword evidence="2" id="KW-1185">Reference proteome</keyword>
<reference evidence="1" key="1">
    <citation type="submission" date="2024-01" db="EMBL/GenBank/DDBJ databases">
        <title>The diversity of rhizobia nodulating Mimosa spp. in eleven states of Brazil covering several biomes is determined by host plant, location, and edaphic factors.</title>
        <authorList>
            <person name="Rouws L."/>
            <person name="Barauna A."/>
            <person name="Beukes C."/>
            <person name="De Faria S.M."/>
            <person name="Gross E."/>
            <person name="Dos Reis Junior F.B."/>
            <person name="Simon M."/>
            <person name="Maluk M."/>
            <person name="Odee D.W."/>
            <person name="Kenicer G."/>
            <person name="Young J.P.W."/>
            <person name="Reis V.M."/>
            <person name="Zilli J."/>
            <person name="James E.K."/>
        </authorList>
    </citation>
    <scope>NUCLEOTIDE SEQUENCE</scope>
    <source>
        <strain evidence="1">JPY452</strain>
    </source>
</reference>
<accession>A0ACC6RKL6</accession>
<gene>
    <name evidence="1" type="ORF">VSR83_19445</name>
</gene>
<evidence type="ECO:0000313" key="1">
    <source>
        <dbReference type="EMBL" id="MEM5402249.1"/>
    </source>
</evidence>
<organism evidence="1 2">
    <name type="scientific">Paraburkholderia unamae</name>
    <dbReference type="NCBI Taxonomy" id="219649"/>
    <lineage>
        <taxon>Bacteria</taxon>
        <taxon>Pseudomonadati</taxon>
        <taxon>Pseudomonadota</taxon>
        <taxon>Betaproteobacteria</taxon>
        <taxon>Burkholderiales</taxon>
        <taxon>Burkholderiaceae</taxon>
        <taxon>Paraburkholderia</taxon>
    </lineage>
</organism>
<comment type="caution">
    <text evidence="1">The sequence shown here is derived from an EMBL/GenBank/DDBJ whole genome shotgun (WGS) entry which is preliminary data.</text>
</comment>
<evidence type="ECO:0000313" key="2">
    <source>
        <dbReference type="Proteomes" id="UP001392318"/>
    </source>
</evidence>
<sequence>MPQELDVSPRRCEHLDYYSFHSRVTHALTDTSRAYSSLIAISAPKVAGIVHRLYKNRTNRRESISLGGTMLALEYSRKRSDFGAMMPPYGFSYLVPRSVVF</sequence>
<name>A0ACC6RKL6_9BURK</name>
<protein>
    <submittedName>
        <fullName evidence="1">Uncharacterized protein</fullName>
    </submittedName>
</protein>
<dbReference type="EMBL" id="JAYMRU010000013">
    <property type="protein sequence ID" value="MEM5402249.1"/>
    <property type="molecule type" value="Genomic_DNA"/>
</dbReference>
<dbReference type="Proteomes" id="UP001392318">
    <property type="component" value="Unassembled WGS sequence"/>
</dbReference>